<dbReference type="Pfam" id="PF13280">
    <property type="entry name" value="WYL"/>
    <property type="match status" value="1"/>
</dbReference>
<sequence length="192" mass="20700">MANVATHRRTAPNDPARPETMLPAAEIAALALSLAHLGAGPQAATARRALRGLLDSDTPRTATSRASRAHAPHASGARVEVIAATLATLTAPMDASTADRARVVAAAITEHRVVRLCYGDAGANVTIREVEPVTCLVHRDHWYLVGWCRMRRGVRAFRFDRILAVESTGLPARPRRADRYLPFQPRTTSTAA</sequence>
<accession>A0ABW2Y4U1</accession>
<name>A0ABW2Y4U1_9ACTN</name>
<dbReference type="PANTHER" id="PTHR34580">
    <property type="match status" value="1"/>
</dbReference>
<dbReference type="PANTHER" id="PTHR34580:SF3">
    <property type="entry name" value="PROTEIN PAFB"/>
    <property type="match status" value="1"/>
</dbReference>
<dbReference type="EMBL" id="JBHTGP010000027">
    <property type="protein sequence ID" value="MFD0691301.1"/>
    <property type="molecule type" value="Genomic_DNA"/>
</dbReference>
<organism evidence="2 3">
    <name type="scientific">Actinomadura fibrosa</name>
    <dbReference type="NCBI Taxonomy" id="111802"/>
    <lineage>
        <taxon>Bacteria</taxon>
        <taxon>Bacillati</taxon>
        <taxon>Actinomycetota</taxon>
        <taxon>Actinomycetes</taxon>
        <taxon>Streptosporangiales</taxon>
        <taxon>Thermomonosporaceae</taxon>
        <taxon>Actinomadura</taxon>
    </lineage>
</organism>
<dbReference type="InterPro" id="IPR026881">
    <property type="entry name" value="WYL_dom"/>
</dbReference>
<dbReference type="PROSITE" id="PS52050">
    <property type="entry name" value="WYL"/>
    <property type="match status" value="1"/>
</dbReference>
<evidence type="ECO:0000259" key="1">
    <source>
        <dbReference type="Pfam" id="PF13280"/>
    </source>
</evidence>
<proteinExistence type="predicted"/>
<feature type="domain" description="WYL" evidence="1">
    <location>
        <begin position="102"/>
        <end position="166"/>
    </location>
</feature>
<evidence type="ECO:0000313" key="3">
    <source>
        <dbReference type="Proteomes" id="UP001597063"/>
    </source>
</evidence>
<protein>
    <submittedName>
        <fullName evidence="2">Helix-turn-helix transcriptional regulator</fullName>
    </submittedName>
</protein>
<dbReference type="Proteomes" id="UP001597063">
    <property type="component" value="Unassembled WGS sequence"/>
</dbReference>
<gene>
    <name evidence="2" type="ORF">ACFQZM_42905</name>
</gene>
<comment type="caution">
    <text evidence="2">The sequence shown here is derived from an EMBL/GenBank/DDBJ whole genome shotgun (WGS) entry which is preliminary data.</text>
</comment>
<keyword evidence="3" id="KW-1185">Reference proteome</keyword>
<dbReference type="InterPro" id="IPR051534">
    <property type="entry name" value="CBASS_pafABC_assoc_protein"/>
</dbReference>
<dbReference type="RefSeq" id="WP_131760582.1">
    <property type="nucleotide sequence ID" value="NZ_CAACUY010000122.1"/>
</dbReference>
<evidence type="ECO:0000313" key="2">
    <source>
        <dbReference type="EMBL" id="MFD0691301.1"/>
    </source>
</evidence>
<reference evidence="3" key="1">
    <citation type="journal article" date="2019" name="Int. J. Syst. Evol. Microbiol.">
        <title>The Global Catalogue of Microorganisms (GCM) 10K type strain sequencing project: providing services to taxonomists for standard genome sequencing and annotation.</title>
        <authorList>
            <consortium name="The Broad Institute Genomics Platform"/>
            <consortium name="The Broad Institute Genome Sequencing Center for Infectious Disease"/>
            <person name="Wu L."/>
            <person name="Ma J."/>
        </authorList>
    </citation>
    <scope>NUCLEOTIDE SEQUENCE [LARGE SCALE GENOMIC DNA]</scope>
    <source>
        <strain evidence="3">JCM 9371</strain>
    </source>
</reference>